<keyword evidence="3" id="KW-1185">Reference proteome</keyword>
<dbReference type="InterPro" id="IPR037401">
    <property type="entry name" value="SnoaL-like"/>
</dbReference>
<sequence>MRRHDMNAAGLSPAAAKTLATWHDLLARNAMEELDPLLSDSIVFRSPVAHTPYPGRAAIKLVLKTVNTVFKNFTYHRTFATADGLGVVLEFSAEVDGKALKGIDMLRFDQAGKIEEFEVMVRPMSGLQALGAAMGAKLASQKHVLAGQD</sequence>
<accession>Q1LMI4</accession>
<proteinExistence type="predicted"/>
<gene>
    <name evidence="2" type="ordered locus">Rmet_1763</name>
</gene>
<dbReference type="Pfam" id="PF12680">
    <property type="entry name" value="SnoaL_2"/>
    <property type="match status" value="1"/>
</dbReference>
<dbReference type="Gene3D" id="3.10.450.50">
    <property type="match status" value="1"/>
</dbReference>
<evidence type="ECO:0000259" key="1">
    <source>
        <dbReference type="Pfam" id="PF12680"/>
    </source>
</evidence>
<name>Q1LMI4_CUPMC</name>
<dbReference type="EMBL" id="CP000352">
    <property type="protein sequence ID" value="ABF08642.1"/>
    <property type="molecule type" value="Genomic_DNA"/>
</dbReference>
<dbReference type="HOGENOM" id="CLU_119884_2_0_4"/>
<evidence type="ECO:0000313" key="3">
    <source>
        <dbReference type="Proteomes" id="UP000002429"/>
    </source>
</evidence>
<dbReference type="STRING" id="266264.Rmet_1763"/>
<reference evidence="3" key="1">
    <citation type="journal article" date="2010" name="PLoS ONE">
        <title>The complete genome sequence of Cupriavidus metallidurans strain CH34, a master survivalist in harsh and anthropogenic environments.</title>
        <authorList>
            <person name="Janssen P.J."/>
            <person name="Van Houdt R."/>
            <person name="Moors H."/>
            <person name="Monsieurs P."/>
            <person name="Morin N."/>
            <person name="Michaux A."/>
            <person name="Benotmane M.A."/>
            <person name="Leys N."/>
            <person name="Vallaeys T."/>
            <person name="Lapidus A."/>
            <person name="Monchy S."/>
            <person name="Medigue C."/>
            <person name="Taghavi S."/>
            <person name="McCorkle S."/>
            <person name="Dunn J."/>
            <person name="van der Lelie D."/>
            <person name="Mergeay M."/>
        </authorList>
    </citation>
    <scope>NUCLEOTIDE SEQUENCE [LARGE SCALE GENOMIC DNA]</scope>
    <source>
        <strain evidence="3">ATCC 43123 / DSM 2839 / NBRC 102507 / CH34</strain>
    </source>
</reference>
<dbReference type="InterPro" id="IPR032710">
    <property type="entry name" value="NTF2-like_dom_sf"/>
</dbReference>
<protein>
    <recommendedName>
        <fullName evidence="1">SnoaL-like domain-containing protein</fullName>
    </recommendedName>
</protein>
<dbReference type="Proteomes" id="UP000002429">
    <property type="component" value="Chromosome"/>
</dbReference>
<dbReference type="eggNOG" id="COG3631">
    <property type="taxonomic scope" value="Bacteria"/>
</dbReference>
<dbReference type="KEGG" id="rme:Rmet_1763"/>
<feature type="domain" description="SnoaL-like" evidence="1">
    <location>
        <begin position="21"/>
        <end position="116"/>
    </location>
</feature>
<dbReference type="AlphaFoldDB" id="Q1LMI4"/>
<organism evidence="2 3">
    <name type="scientific">Cupriavidus metallidurans (strain ATCC 43123 / DSM 2839 / NBRC 102507 / CH34)</name>
    <name type="common">Ralstonia metallidurans</name>
    <dbReference type="NCBI Taxonomy" id="266264"/>
    <lineage>
        <taxon>Bacteria</taxon>
        <taxon>Pseudomonadati</taxon>
        <taxon>Pseudomonadota</taxon>
        <taxon>Betaproteobacteria</taxon>
        <taxon>Burkholderiales</taxon>
        <taxon>Burkholderiaceae</taxon>
        <taxon>Cupriavidus</taxon>
    </lineage>
</organism>
<dbReference type="SUPFAM" id="SSF54427">
    <property type="entry name" value="NTF2-like"/>
    <property type="match status" value="1"/>
</dbReference>
<evidence type="ECO:0000313" key="2">
    <source>
        <dbReference type="EMBL" id="ABF08642.1"/>
    </source>
</evidence>